<sequence>DVDADEMSDLSDCSDSVLEDLLDGPDDRKYFESQQEESDEEKPIEVIDKQREIFLQYITEDLNKLIEPRSEDRGLSPDTGQSETVSSDIAQEAQVTTVAEELTVKDQSTGSPEETDSSHSYSVAETRNLNVPIVQIDSGEGSLDMQQDSEYTVAYATVAQVRPSSQEPSPAPSSAPSPIPKPRTVRPPLEPHEEPADEKSDEERNSLAELSLPPKPGTIAEREHLKWEKAPPLANNPYSKENIARRQRQRMYLSRHSSSENSIEFPELTPTKEPSLMEIDSKHRRDDFNKYVRDYYVNVAEDKAVEVSSVGFEEAVLKGGLSQVKLRAIGASPQFKVNPLYEEAKGCAEDHHTRPARSSRSESGYASSLESLTSWAPGERLAPPATPEVVERTFLTLTTLRSQDTGSLRSRARSRKERVKNSQLRCGHHLLSPGYHRRRLQRAVHLNNRCQ</sequence>
<feature type="compositionally biased region" description="Basic and acidic residues" evidence="1">
    <location>
        <begin position="65"/>
        <end position="75"/>
    </location>
</feature>
<dbReference type="AlphaFoldDB" id="A0A1B6HWN4"/>
<feature type="compositionally biased region" description="Polar residues" evidence="1">
    <location>
        <begin position="78"/>
        <end position="97"/>
    </location>
</feature>
<feature type="region of interest" description="Disordered" evidence="1">
    <location>
        <begin position="154"/>
        <end position="267"/>
    </location>
</feature>
<dbReference type="EMBL" id="GECU01028656">
    <property type="protein sequence ID" value="JAS79050.1"/>
    <property type="molecule type" value="Transcribed_RNA"/>
</dbReference>
<reference evidence="2" key="1">
    <citation type="submission" date="2015-11" db="EMBL/GenBank/DDBJ databases">
        <title>De novo transcriptome assembly of four potential Pierce s Disease insect vectors from Arizona vineyards.</title>
        <authorList>
            <person name="Tassone E.E."/>
        </authorList>
    </citation>
    <scope>NUCLEOTIDE SEQUENCE</scope>
</reference>
<feature type="non-terminal residue" evidence="2">
    <location>
        <position position="1"/>
    </location>
</feature>
<feature type="region of interest" description="Disordered" evidence="1">
    <location>
        <begin position="65"/>
        <end position="129"/>
    </location>
</feature>
<feature type="compositionally biased region" description="Basic and acidic residues" evidence="1">
    <location>
        <begin position="220"/>
        <end position="229"/>
    </location>
</feature>
<proteinExistence type="predicted"/>
<gene>
    <name evidence="2" type="ORF">g.36083</name>
</gene>
<feature type="region of interest" description="Disordered" evidence="1">
    <location>
        <begin position="1"/>
        <end position="44"/>
    </location>
</feature>
<feature type="compositionally biased region" description="Polar residues" evidence="1">
    <location>
        <begin position="105"/>
        <end position="129"/>
    </location>
</feature>
<feature type="compositionally biased region" description="Basic and acidic residues" evidence="1">
    <location>
        <begin position="189"/>
        <end position="206"/>
    </location>
</feature>
<name>A0A1B6HWN4_9HEMI</name>
<accession>A0A1B6HWN4</accession>
<protein>
    <submittedName>
        <fullName evidence="2">Uncharacterized protein</fullName>
    </submittedName>
</protein>
<evidence type="ECO:0000313" key="2">
    <source>
        <dbReference type="EMBL" id="JAS79050.1"/>
    </source>
</evidence>
<organism evidence="2">
    <name type="scientific">Homalodisca liturata</name>
    <dbReference type="NCBI Taxonomy" id="320908"/>
    <lineage>
        <taxon>Eukaryota</taxon>
        <taxon>Metazoa</taxon>
        <taxon>Ecdysozoa</taxon>
        <taxon>Arthropoda</taxon>
        <taxon>Hexapoda</taxon>
        <taxon>Insecta</taxon>
        <taxon>Pterygota</taxon>
        <taxon>Neoptera</taxon>
        <taxon>Paraneoptera</taxon>
        <taxon>Hemiptera</taxon>
        <taxon>Auchenorrhyncha</taxon>
        <taxon>Membracoidea</taxon>
        <taxon>Cicadellidae</taxon>
        <taxon>Cicadellinae</taxon>
        <taxon>Proconiini</taxon>
        <taxon>Homalodisca</taxon>
    </lineage>
</organism>
<feature type="compositionally biased region" description="Pro residues" evidence="1">
    <location>
        <begin position="169"/>
        <end position="181"/>
    </location>
</feature>
<evidence type="ECO:0000256" key="1">
    <source>
        <dbReference type="SAM" id="MobiDB-lite"/>
    </source>
</evidence>